<reference evidence="3 4" key="2">
    <citation type="submission" date="2018-06" db="EMBL/GenBank/DDBJ databases">
        <title>Metagenomic assembly of (sub)arctic Cyanobacteria and their associated microbiome from non-axenic cultures.</title>
        <authorList>
            <person name="Baurain D."/>
        </authorList>
    </citation>
    <scope>NUCLEOTIDE SEQUENCE [LARGE SCALE GENOMIC DNA]</scope>
    <source>
        <strain evidence="3">ULC129bin1</strain>
    </source>
</reference>
<feature type="region of interest" description="Disordered" evidence="1">
    <location>
        <begin position="189"/>
        <end position="220"/>
    </location>
</feature>
<sequence>METVEYANAIAYLSERIDGLVVKQDTYHEKTWERLEQWSETNVQLVRSLREQSQDNRASTGTYQSLVQHLLTFAQTTQQLTSTTWKLDSSSEKLMRYLMEEQAAQFRSLEANNEKLQESSSLLARYLIEEQSPQLENLKANSQQLKTSSSDLETYLKTEQSQRLKLLETSIRTLLEMIEASQKTSSSPIAISSVKSTTTPVQDSSPVEANPKAKSQPASSSMTAIAHSIKEKQSYSLYTVMLSVGASFITTVFLLIAAWSVGGIGNALANISRMSELSPDKLENPEPALGIEEQKSDEL</sequence>
<protein>
    <submittedName>
        <fullName evidence="3">Uncharacterized protein</fullName>
    </submittedName>
</protein>
<reference evidence="4" key="1">
    <citation type="submission" date="2018-04" db="EMBL/GenBank/DDBJ databases">
        <authorList>
            <person name="Cornet L."/>
        </authorList>
    </citation>
    <scope>NUCLEOTIDE SEQUENCE [LARGE SCALE GENOMIC DNA]</scope>
</reference>
<accession>A0A2W4UMK5</accession>
<evidence type="ECO:0000313" key="4">
    <source>
        <dbReference type="Proteomes" id="UP000249354"/>
    </source>
</evidence>
<evidence type="ECO:0000313" key="3">
    <source>
        <dbReference type="EMBL" id="PZO22646.1"/>
    </source>
</evidence>
<feature type="region of interest" description="Disordered" evidence="1">
    <location>
        <begin position="277"/>
        <end position="299"/>
    </location>
</feature>
<feature type="compositionally biased region" description="Polar residues" evidence="1">
    <location>
        <begin position="198"/>
        <end position="207"/>
    </location>
</feature>
<dbReference type="AlphaFoldDB" id="A0A2W4UMK5"/>
<keyword evidence="2" id="KW-1133">Transmembrane helix</keyword>
<gene>
    <name evidence="3" type="ORF">DCF25_02460</name>
</gene>
<evidence type="ECO:0000256" key="2">
    <source>
        <dbReference type="SAM" id="Phobius"/>
    </source>
</evidence>
<comment type="caution">
    <text evidence="3">The sequence shown here is derived from an EMBL/GenBank/DDBJ whole genome shotgun (WGS) entry which is preliminary data.</text>
</comment>
<keyword evidence="2" id="KW-0472">Membrane</keyword>
<feature type="transmembrane region" description="Helical" evidence="2">
    <location>
        <begin position="235"/>
        <end position="268"/>
    </location>
</feature>
<dbReference type="EMBL" id="QBMC01000008">
    <property type="protein sequence ID" value="PZO22646.1"/>
    <property type="molecule type" value="Genomic_DNA"/>
</dbReference>
<organism evidence="3 4">
    <name type="scientific">Leptolyngbya foveolarum</name>
    <dbReference type="NCBI Taxonomy" id="47253"/>
    <lineage>
        <taxon>Bacteria</taxon>
        <taxon>Bacillati</taxon>
        <taxon>Cyanobacteriota</taxon>
        <taxon>Cyanophyceae</taxon>
        <taxon>Leptolyngbyales</taxon>
        <taxon>Leptolyngbyaceae</taxon>
        <taxon>Leptolyngbya group</taxon>
        <taxon>Leptolyngbya</taxon>
    </lineage>
</organism>
<evidence type="ECO:0000256" key="1">
    <source>
        <dbReference type="SAM" id="MobiDB-lite"/>
    </source>
</evidence>
<proteinExistence type="predicted"/>
<keyword evidence="2" id="KW-0812">Transmembrane</keyword>
<dbReference type="Proteomes" id="UP000249354">
    <property type="component" value="Unassembled WGS sequence"/>
</dbReference>
<name>A0A2W4UMK5_9CYAN</name>